<dbReference type="EMBL" id="CP009516">
    <property type="protein sequence ID" value="AKB77716.1"/>
    <property type="molecule type" value="Genomic_DNA"/>
</dbReference>
<dbReference type="HOGENOM" id="CLU_2021517_0_0_2"/>
<proteinExistence type="predicted"/>
<name>A0A0E3SAC2_9EURY</name>
<sequence>MKNELEIIINAKYKIKKYSDICGNFEDKYGMDSEIFMERFNAGKLGDRDDLLDWYAAKGGLKIWNKKIKVISAIEYNLPKTKNQSFAGTPLSKLARYLTEIKKVKKRNKIWKQKILLTQPQQ</sequence>
<accession>A0A0E3SAC2</accession>
<evidence type="ECO:0000313" key="1">
    <source>
        <dbReference type="EMBL" id="AKB77716.1"/>
    </source>
</evidence>
<organism evidence="1 2">
    <name type="scientific">Methanosarcina horonobensis HB-1 = JCM 15518</name>
    <dbReference type="NCBI Taxonomy" id="1434110"/>
    <lineage>
        <taxon>Archaea</taxon>
        <taxon>Methanobacteriati</taxon>
        <taxon>Methanobacteriota</taxon>
        <taxon>Stenosarchaea group</taxon>
        <taxon>Methanomicrobia</taxon>
        <taxon>Methanosarcinales</taxon>
        <taxon>Methanosarcinaceae</taxon>
        <taxon>Methanosarcina</taxon>
    </lineage>
</organism>
<gene>
    <name evidence="1" type="ORF">MSHOH_1233</name>
</gene>
<dbReference type="KEGG" id="mhor:MSHOH_1233"/>
<keyword evidence="2" id="KW-1185">Reference proteome</keyword>
<evidence type="ECO:0000313" key="2">
    <source>
        <dbReference type="Proteomes" id="UP000033101"/>
    </source>
</evidence>
<dbReference type="Proteomes" id="UP000033101">
    <property type="component" value="Chromosome"/>
</dbReference>
<dbReference type="RefSeq" id="WP_239451251.1">
    <property type="nucleotide sequence ID" value="NZ_CP009516.1"/>
</dbReference>
<dbReference type="AlphaFoldDB" id="A0A0E3SAC2"/>
<protein>
    <submittedName>
        <fullName evidence="1">Uncharacterized protein</fullName>
    </submittedName>
</protein>
<dbReference type="GeneID" id="70784857"/>
<reference evidence="1 2" key="1">
    <citation type="submission" date="2014-07" db="EMBL/GenBank/DDBJ databases">
        <title>Methanogenic archaea and the global carbon cycle.</title>
        <authorList>
            <person name="Henriksen J.R."/>
            <person name="Luke J."/>
            <person name="Reinhart S."/>
            <person name="Benedict M.N."/>
            <person name="Youngblut N.D."/>
            <person name="Metcalf M.E."/>
            <person name="Whitaker R.J."/>
            <person name="Metcalf W.W."/>
        </authorList>
    </citation>
    <scope>NUCLEOTIDE SEQUENCE [LARGE SCALE GENOMIC DNA]</scope>
    <source>
        <strain evidence="1 2">HB-1</strain>
    </source>
</reference>
<dbReference type="PATRIC" id="fig|1434110.4.peg.1529"/>